<dbReference type="PANTHER" id="PTHR11439">
    <property type="entry name" value="GAG-POL-RELATED RETROTRANSPOSON"/>
    <property type="match status" value="1"/>
</dbReference>
<protein>
    <submittedName>
        <fullName evidence="1">Retrovirus-related Pol polyprotein from transposon TNT 1-94</fullName>
    </submittedName>
</protein>
<dbReference type="PANTHER" id="PTHR11439:SF463">
    <property type="entry name" value="REVERSE TRANSCRIPTASE TY1_COPIA-TYPE DOMAIN-CONTAINING PROTEIN"/>
    <property type="match status" value="1"/>
</dbReference>
<organism evidence="1 2">
    <name type="scientific">Cardamine amara subsp. amara</name>
    <dbReference type="NCBI Taxonomy" id="228776"/>
    <lineage>
        <taxon>Eukaryota</taxon>
        <taxon>Viridiplantae</taxon>
        <taxon>Streptophyta</taxon>
        <taxon>Embryophyta</taxon>
        <taxon>Tracheophyta</taxon>
        <taxon>Spermatophyta</taxon>
        <taxon>Magnoliopsida</taxon>
        <taxon>eudicotyledons</taxon>
        <taxon>Gunneridae</taxon>
        <taxon>Pentapetalae</taxon>
        <taxon>rosids</taxon>
        <taxon>malvids</taxon>
        <taxon>Brassicales</taxon>
        <taxon>Brassicaceae</taxon>
        <taxon>Cardamineae</taxon>
        <taxon>Cardamine</taxon>
    </lineage>
</organism>
<dbReference type="AlphaFoldDB" id="A0ABD1A225"/>
<sequence>MDYSLCYQGSSLHLTGYSDADWASDLDERRSTSGYTFLLSDGAITWSSKKQSSTALYTMEAEFMACSVSVQEAVWLRRFLQILNVTPNPSNPVMIHCDNQACIAYMKDRKYHRRTKHIEIKHSFVRDIVAKKEVILKYISKHKMVADPFTKAIPRDVFNANVRALGLRRVSEMH</sequence>
<reference evidence="1 2" key="1">
    <citation type="submission" date="2024-04" db="EMBL/GenBank/DDBJ databases">
        <title>Genome assembly C_amara_ONT_v2.</title>
        <authorList>
            <person name="Yant L."/>
            <person name="Moore C."/>
            <person name="Slenker M."/>
        </authorList>
    </citation>
    <scope>NUCLEOTIDE SEQUENCE [LARGE SCALE GENOMIC DNA]</scope>
    <source>
        <tissue evidence="1">Leaf</tissue>
    </source>
</reference>
<name>A0ABD1A225_CARAN</name>
<comment type="caution">
    <text evidence="1">The sequence shown here is derived from an EMBL/GenBank/DDBJ whole genome shotgun (WGS) entry which is preliminary data.</text>
</comment>
<proteinExistence type="predicted"/>
<evidence type="ECO:0000313" key="1">
    <source>
        <dbReference type="EMBL" id="KAL1200824.1"/>
    </source>
</evidence>
<keyword evidence="2" id="KW-1185">Reference proteome</keyword>
<evidence type="ECO:0000313" key="2">
    <source>
        <dbReference type="Proteomes" id="UP001558713"/>
    </source>
</evidence>
<accession>A0ABD1A225</accession>
<dbReference type="CDD" id="cd09272">
    <property type="entry name" value="RNase_HI_RT_Ty1"/>
    <property type="match status" value="1"/>
</dbReference>
<dbReference type="Proteomes" id="UP001558713">
    <property type="component" value="Unassembled WGS sequence"/>
</dbReference>
<dbReference type="EMBL" id="JBANAX010000609">
    <property type="protein sequence ID" value="KAL1200824.1"/>
    <property type="molecule type" value="Genomic_DNA"/>
</dbReference>
<gene>
    <name evidence="1" type="ORF">V5N11_009488</name>
</gene>